<name>A0A8K0JV84_LADFU</name>
<gene>
    <name evidence="2" type="ORF">J437_LFUL004546</name>
</gene>
<keyword evidence="3" id="KW-1185">Reference proteome</keyword>
<proteinExistence type="predicted"/>
<feature type="compositionally biased region" description="Polar residues" evidence="1">
    <location>
        <begin position="232"/>
        <end position="247"/>
    </location>
</feature>
<protein>
    <submittedName>
        <fullName evidence="2">Uncharacterized protein</fullName>
    </submittedName>
</protein>
<sequence>MAIDGEKDAIFVTSNGCYVGWCVRKLVHYNFVKTAIKRYRTGSERIYGHFCLIDGGSEPSDSSYHHQGPETPVYGRHSSDVATPNQYDQHQFQENYPYQLQYPSTSGDSSGGGLYADLQGQYARVPAVSEYYPPSQSHHLPHQQHQQLRNYDCSVLQSLDHHARVESVDLQHHSNPSDLHEMNYGGQQHRGSQPQRPNPRQQTQLQAQSSPGYAPSSGHYGSPVHAHMGVHSYSSSQQQWTDYSSNQSPRVISSPASPSPAHTPTPPIVSPGVPLASPTSQPVHSPPLLSSHSRTPTPTPAVSLSGTMSGQYPAHHHHPLGPGGSSQSHALSWGHPNVTAQSQ</sequence>
<feature type="compositionally biased region" description="Pro residues" evidence="1">
    <location>
        <begin position="257"/>
        <end position="269"/>
    </location>
</feature>
<dbReference type="AlphaFoldDB" id="A0A8K0JV84"/>
<dbReference type="EMBL" id="KZ308136">
    <property type="protein sequence ID" value="KAG8222510.1"/>
    <property type="molecule type" value="Genomic_DNA"/>
</dbReference>
<comment type="caution">
    <text evidence="2">The sequence shown here is derived from an EMBL/GenBank/DDBJ whole genome shotgun (WGS) entry which is preliminary data.</text>
</comment>
<feature type="non-terminal residue" evidence="2">
    <location>
        <position position="343"/>
    </location>
</feature>
<feature type="region of interest" description="Disordered" evidence="1">
    <location>
        <begin position="59"/>
        <end position="83"/>
    </location>
</feature>
<feature type="compositionally biased region" description="Low complexity" evidence="1">
    <location>
        <begin position="190"/>
        <end position="206"/>
    </location>
</feature>
<dbReference type="Proteomes" id="UP000792457">
    <property type="component" value="Unassembled WGS sequence"/>
</dbReference>
<evidence type="ECO:0000313" key="2">
    <source>
        <dbReference type="EMBL" id="KAG8222510.1"/>
    </source>
</evidence>
<organism evidence="2 3">
    <name type="scientific">Ladona fulva</name>
    <name type="common">Scarce chaser dragonfly</name>
    <name type="synonym">Libellula fulva</name>
    <dbReference type="NCBI Taxonomy" id="123851"/>
    <lineage>
        <taxon>Eukaryota</taxon>
        <taxon>Metazoa</taxon>
        <taxon>Ecdysozoa</taxon>
        <taxon>Arthropoda</taxon>
        <taxon>Hexapoda</taxon>
        <taxon>Insecta</taxon>
        <taxon>Pterygota</taxon>
        <taxon>Palaeoptera</taxon>
        <taxon>Odonata</taxon>
        <taxon>Epiprocta</taxon>
        <taxon>Anisoptera</taxon>
        <taxon>Libelluloidea</taxon>
        <taxon>Libellulidae</taxon>
        <taxon>Ladona</taxon>
    </lineage>
</organism>
<evidence type="ECO:0000313" key="3">
    <source>
        <dbReference type="Proteomes" id="UP000792457"/>
    </source>
</evidence>
<reference evidence="2" key="1">
    <citation type="submission" date="2013-04" db="EMBL/GenBank/DDBJ databases">
        <authorList>
            <person name="Qu J."/>
            <person name="Murali S.C."/>
            <person name="Bandaranaike D."/>
            <person name="Bellair M."/>
            <person name="Blankenburg K."/>
            <person name="Chao H."/>
            <person name="Dinh H."/>
            <person name="Doddapaneni H."/>
            <person name="Downs B."/>
            <person name="Dugan-Rocha S."/>
            <person name="Elkadiri S."/>
            <person name="Gnanaolivu R.D."/>
            <person name="Hernandez B."/>
            <person name="Javaid M."/>
            <person name="Jayaseelan J.C."/>
            <person name="Lee S."/>
            <person name="Li M."/>
            <person name="Ming W."/>
            <person name="Munidasa M."/>
            <person name="Muniz J."/>
            <person name="Nguyen L."/>
            <person name="Ongeri F."/>
            <person name="Osuji N."/>
            <person name="Pu L.-L."/>
            <person name="Puazo M."/>
            <person name="Qu C."/>
            <person name="Quiroz J."/>
            <person name="Raj R."/>
            <person name="Weissenberger G."/>
            <person name="Xin Y."/>
            <person name="Zou X."/>
            <person name="Han Y."/>
            <person name="Richards S."/>
            <person name="Worley K."/>
            <person name="Muzny D."/>
            <person name="Gibbs R."/>
        </authorList>
    </citation>
    <scope>NUCLEOTIDE SEQUENCE</scope>
    <source>
        <strain evidence="2">Sampled in the wild</strain>
    </source>
</reference>
<accession>A0A8K0JV84</accession>
<feature type="region of interest" description="Disordered" evidence="1">
    <location>
        <begin position="168"/>
        <end position="343"/>
    </location>
</feature>
<feature type="compositionally biased region" description="Low complexity" evidence="1">
    <location>
        <begin position="280"/>
        <end position="296"/>
    </location>
</feature>
<evidence type="ECO:0000256" key="1">
    <source>
        <dbReference type="SAM" id="MobiDB-lite"/>
    </source>
</evidence>
<reference evidence="2" key="2">
    <citation type="submission" date="2017-10" db="EMBL/GenBank/DDBJ databases">
        <title>Ladona fulva Genome sequencing and assembly.</title>
        <authorList>
            <person name="Murali S."/>
            <person name="Richards S."/>
            <person name="Bandaranaike D."/>
            <person name="Bellair M."/>
            <person name="Blankenburg K."/>
            <person name="Chao H."/>
            <person name="Dinh H."/>
            <person name="Doddapaneni H."/>
            <person name="Dugan-Rocha S."/>
            <person name="Elkadiri S."/>
            <person name="Gnanaolivu R."/>
            <person name="Hernandez B."/>
            <person name="Skinner E."/>
            <person name="Javaid M."/>
            <person name="Lee S."/>
            <person name="Li M."/>
            <person name="Ming W."/>
            <person name="Munidasa M."/>
            <person name="Muniz J."/>
            <person name="Nguyen L."/>
            <person name="Hughes D."/>
            <person name="Osuji N."/>
            <person name="Pu L.-L."/>
            <person name="Puazo M."/>
            <person name="Qu C."/>
            <person name="Quiroz J."/>
            <person name="Raj R."/>
            <person name="Weissenberger G."/>
            <person name="Xin Y."/>
            <person name="Zou X."/>
            <person name="Han Y."/>
            <person name="Worley K."/>
            <person name="Muzny D."/>
            <person name="Gibbs R."/>
        </authorList>
    </citation>
    <scope>NUCLEOTIDE SEQUENCE</scope>
    <source>
        <strain evidence="2">Sampled in the wild</strain>
    </source>
</reference>